<dbReference type="InterPro" id="IPR027417">
    <property type="entry name" value="P-loop_NTPase"/>
</dbReference>
<dbReference type="SUPFAM" id="SSF52540">
    <property type="entry name" value="P-loop containing nucleoside triphosphate hydrolases"/>
    <property type="match status" value="1"/>
</dbReference>
<evidence type="ECO:0000256" key="4">
    <source>
        <dbReference type="ARBA" id="ARBA00022840"/>
    </source>
</evidence>
<evidence type="ECO:0000313" key="8">
    <source>
        <dbReference type="Proteomes" id="UP000581688"/>
    </source>
</evidence>
<dbReference type="PROSITE" id="PS00211">
    <property type="entry name" value="ABC_TRANSPORTER_1"/>
    <property type="match status" value="1"/>
</dbReference>
<keyword evidence="5" id="KW-0029">Amino-acid transport</keyword>
<evidence type="ECO:0000256" key="2">
    <source>
        <dbReference type="ARBA" id="ARBA00022448"/>
    </source>
</evidence>
<evidence type="ECO:0000259" key="6">
    <source>
        <dbReference type="PROSITE" id="PS50893"/>
    </source>
</evidence>
<dbReference type="GO" id="GO:0015807">
    <property type="term" value="P:L-amino acid transport"/>
    <property type="evidence" value="ECO:0007669"/>
    <property type="project" value="TreeGrafter"/>
</dbReference>
<dbReference type="InterPro" id="IPR017871">
    <property type="entry name" value="ABC_transporter-like_CS"/>
</dbReference>
<dbReference type="CDD" id="cd03224">
    <property type="entry name" value="ABC_TM1139_LivF_branched"/>
    <property type="match status" value="1"/>
</dbReference>
<comment type="similarity">
    <text evidence="1">Belongs to the ABC transporter superfamily.</text>
</comment>
<dbReference type="PANTHER" id="PTHR43820:SF4">
    <property type="entry name" value="HIGH-AFFINITY BRANCHED-CHAIN AMINO ACID TRANSPORT ATP-BINDING PROTEIN LIVF"/>
    <property type="match status" value="1"/>
</dbReference>
<evidence type="ECO:0000313" key="7">
    <source>
        <dbReference type="EMBL" id="MBB6453709.1"/>
    </source>
</evidence>
<dbReference type="SMART" id="SM00382">
    <property type="entry name" value="AAA"/>
    <property type="match status" value="1"/>
</dbReference>
<dbReference type="Pfam" id="PF00005">
    <property type="entry name" value="ABC_tran"/>
    <property type="match status" value="1"/>
</dbReference>
<dbReference type="InterPro" id="IPR003593">
    <property type="entry name" value="AAA+_ATPase"/>
</dbReference>
<dbReference type="GO" id="GO:0005524">
    <property type="term" value="F:ATP binding"/>
    <property type="evidence" value="ECO:0007669"/>
    <property type="project" value="UniProtKB-KW"/>
</dbReference>
<keyword evidence="3" id="KW-0547">Nucleotide-binding</keyword>
<accession>A0A841Q5G3</accession>
<dbReference type="InterPro" id="IPR052156">
    <property type="entry name" value="BCAA_Transport_ATP-bd_LivF"/>
</dbReference>
<dbReference type="AlphaFoldDB" id="A0A841Q5G3"/>
<evidence type="ECO:0000256" key="1">
    <source>
        <dbReference type="ARBA" id="ARBA00005417"/>
    </source>
</evidence>
<protein>
    <submittedName>
        <fullName evidence="7">Branched-chain amino acid transport system ATP-binding protein</fullName>
    </submittedName>
</protein>
<dbReference type="Proteomes" id="UP000581688">
    <property type="component" value="Unassembled WGS sequence"/>
</dbReference>
<gene>
    <name evidence="7" type="ORF">HNQ94_002158</name>
</gene>
<keyword evidence="2" id="KW-0813">Transport</keyword>
<dbReference type="GO" id="GO:0016887">
    <property type="term" value="F:ATP hydrolysis activity"/>
    <property type="evidence" value="ECO:0007669"/>
    <property type="project" value="InterPro"/>
</dbReference>
<organism evidence="7 8">
    <name type="scientific">Salirhabdus euzebyi</name>
    <dbReference type="NCBI Taxonomy" id="394506"/>
    <lineage>
        <taxon>Bacteria</taxon>
        <taxon>Bacillati</taxon>
        <taxon>Bacillota</taxon>
        <taxon>Bacilli</taxon>
        <taxon>Bacillales</taxon>
        <taxon>Bacillaceae</taxon>
        <taxon>Salirhabdus</taxon>
    </lineage>
</organism>
<dbReference type="EMBL" id="JACHGH010000005">
    <property type="protein sequence ID" value="MBB6453709.1"/>
    <property type="molecule type" value="Genomic_DNA"/>
</dbReference>
<dbReference type="PANTHER" id="PTHR43820">
    <property type="entry name" value="HIGH-AFFINITY BRANCHED-CHAIN AMINO ACID TRANSPORT ATP-BINDING PROTEIN LIVF"/>
    <property type="match status" value="1"/>
</dbReference>
<dbReference type="PROSITE" id="PS50893">
    <property type="entry name" value="ABC_TRANSPORTER_2"/>
    <property type="match status" value="1"/>
</dbReference>
<keyword evidence="8" id="KW-1185">Reference proteome</keyword>
<dbReference type="Gene3D" id="3.40.50.300">
    <property type="entry name" value="P-loop containing nucleotide triphosphate hydrolases"/>
    <property type="match status" value="1"/>
</dbReference>
<comment type="caution">
    <text evidence="7">The sequence shown here is derived from an EMBL/GenBank/DDBJ whole genome shotgun (WGS) entry which is preliminary data.</text>
</comment>
<dbReference type="GO" id="GO:0015658">
    <property type="term" value="F:branched-chain amino acid transmembrane transporter activity"/>
    <property type="evidence" value="ECO:0007669"/>
    <property type="project" value="TreeGrafter"/>
</dbReference>
<sequence length="238" mass="25939">MLKVKNVSAGYDGIDVLHEVSLNVNEGEIVSLVGLNGAGKSTLLKTISGILPAKKGDIYFDDQKVTNHSTDSLVKKGMVHVPESRFLFPALSVKENLLLGTAAKDNKFRKLKSDELFNFVFDLFPVLKERSSQRAGTLSGGEQQMLAIGRGLMSNPKLLLLDEPSLGIAPILVEKIFESLLMLNKEGITIFLVEQNVSISLDISHHAYVLDLGKVIMSGTGKEVLNNPQTQEVYLGGF</sequence>
<dbReference type="RefSeq" id="WP_174495945.1">
    <property type="nucleotide sequence ID" value="NZ_CADDWK010000005.1"/>
</dbReference>
<evidence type="ECO:0000256" key="3">
    <source>
        <dbReference type="ARBA" id="ARBA00022741"/>
    </source>
</evidence>
<keyword evidence="4 7" id="KW-0067">ATP-binding</keyword>
<proteinExistence type="inferred from homology"/>
<feature type="domain" description="ABC transporter" evidence="6">
    <location>
        <begin position="2"/>
        <end position="237"/>
    </location>
</feature>
<reference evidence="7 8" key="1">
    <citation type="submission" date="2020-08" db="EMBL/GenBank/DDBJ databases">
        <title>Genomic Encyclopedia of Type Strains, Phase IV (KMG-IV): sequencing the most valuable type-strain genomes for metagenomic binning, comparative biology and taxonomic classification.</title>
        <authorList>
            <person name="Goeker M."/>
        </authorList>
    </citation>
    <scope>NUCLEOTIDE SEQUENCE [LARGE SCALE GENOMIC DNA]</scope>
    <source>
        <strain evidence="7 8">DSM 19612</strain>
    </source>
</reference>
<dbReference type="InterPro" id="IPR003439">
    <property type="entry name" value="ABC_transporter-like_ATP-bd"/>
</dbReference>
<name>A0A841Q5G3_9BACI</name>
<evidence type="ECO:0000256" key="5">
    <source>
        <dbReference type="ARBA" id="ARBA00022970"/>
    </source>
</evidence>